<dbReference type="PRINTS" id="PR00344">
    <property type="entry name" value="BCTRLSENSOR"/>
</dbReference>
<dbReference type="PROSITE" id="PS50109">
    <property type="entry name" value="HIS_KIN"/>
    <property type="match status" value="1"/>
</dbReference>
<dbReference type="GO" id="GO:0005524">
    <property type="term" value="F:ATP binding"/>
    <property type="evidence" value="ECO:0007669"/>
    <property type="project" value="UniProtKB-KW"/>
</dbReference>
<dbReference type="InterPro" id="IPR036097">
    <property type="entry name" value="HisK_dim/P_sf"/>
</dbReference>
<sequence length="441" mass="47388">MIAANNFPSVPMQPSPPPPLVSGHDDLRRLQWLRDFAIAMLALVVIIARPLFHTLVPWLPAFSLLGLWTLISIATWIRLRRPSAVDQRELLLHIGIDLAMLTALLAVSGGPANPLTALYLPPIAIAAAVLPAPHAWFIALLGVAAYSLLWKFSLSLTVEDVDRAMQMHLTGMWLTFAISALLIAGFIGRITIALRRRERQLAAAREQALRDERIVALGNLAAGAAHELGTPLATMAVITGELAHDPALPGELQTDIQLLKQQIGACKNIISSLAERAGVQRAEGGKALAADQWLAQLVARWRTMRPQVAPRLQLSAAAGSTAAAPRIFIETTLEQALLNLFNNAADASPEDVAILAQWDSLRLRIDILDRGPGMDSALLAQAGREFFSTRSEGTGIGLFLAHAALDRHGGSIRMTPRADGGTLTRVELPLQAMLAQGGNGE</sequence>
<dbReference type="GO" id="GO:0005886">
    <property type="term" value="C:plasma membrane"/>
    <property type="evidence" value="ECO:0007669"/>
    <property type="project" value="TreeGrafter"/>
</dbReference>
<keyword evidence="4" id="KW-0547">Nucleotide-binding</keyword>
<name>A0A7Z7HRD5_9PROT</name>
<dbReference type="PANTHER" id="PTHR44936:SF10">
    <property type="entry name" value="SENSOR PROTEIN RSTB"/>
    <property type="match status" value="1"/>
</dbReference>
<evidence type="ECO:0000313" key="9">
    <source>
        <dbReference type="EMBL" id="SMB26442.1"/>
    </source>
</evidence>
<comment type="catalytic activity">
    <reaction evidence="1">
        <text>ATP + protein L-histidine = ADP + protein N-phospho-L-histidine.</text>
        <dbReference type="EC" id="2.7.13.3"/>
    </reaction>
</comment>
<evidence type="ECO:0000256" key="6">
    <source>
        <dbReference type="ARBA" id="ARBA00022840"/>
    </source>
</evidence>
<evidence type="ECO:0000313" key="10">
    <source>
        <dbReference type="Proteomes" id="UP000242886"/>
    </source>
</evidence>
<keyword evidence="6 9" id="KW-0067">ATP-binding</keyword>
<dbReference type="GO" id="GO:0000155">
    <property type="term" value="F:phosphorelay sensor kinase activity"/>
    <property type="evidence" value="ECO:0007669"/>
    <property type="project" value="InterPro"/>
</dbReference>
<evidence type="ECO:0000256" key="5">
    <source>
        <dbReference type="ARBA" id="ARBA00022777"/>
    </source>
</evidence>
<dbReference type="SUPFAM" id="SSF47384">
    <property type="entry name" value="Homodimeric domain of signal transducing histidine kinase"/>
    <property type="match status" value="1"/>
</dbReference>
<evidence type="ECO:0000256" key="3">
    <source>
        <dbReference type="ARBA" id="ARBA00022679"/>
    </source>
</evidence>
<keyword evidence="7" id="KW-1133">Transmembrane helix</keyword>
<keyword evidence="7" id="KW-0472">Membrane</keyword>
<dbReference type="Gene3D" id="3.30.565.10">
    <property type="entry name" value="Histidine kinase-like ATPase, C-terminal domain"/>
    <property type="match status" value="1"/>
</dbReference>
<gene>
    <name evidence="9" type="ORF">SDENCHOL_20139</name>
</gene>
<dbReference type="Gene3D" id="1.10.287.130">
    <property type="match status" value="1"/>
</dbReference>
<feature type="transmembrane region" description="Helical" evidence="7">
    <location>
        <begin position="171"/>
        <end position="192"/>
    </location>
</feature>
<keyword evidence="10" id="KW-1185">Reference proteome</keyword>
<proteinExistence type="predicted"/>
<dbReference type="SUPFAM" id="SSF55874">
    <property type="entry name" value="ATPase domain of HSP90 chaperone/DNA topoisomerase II/histidine kinase"/>
    <property type="match status" value="1"/>
</dbReference>
<feature type="transmembrane region" description="Helical" evidence="7">
    <location>
        <begin position="91"/>
        <end position="111"/>
    </location>
</feature>
<dbReference type="EC" id="2.7.13.3" evidence="2"/>
<feature type="transmembrane region" description="Helical" evidence="7">
    <location>
        <begin position="32"/>
        <end position="52"/>
    </location>
</feature>
<evidence type="ECO:0000256" key="1">
    <source>
        <dbReference type="ARBA" id="ARBA00000085"/>
    </source>
</evidence>
<feature type="domain" description="Histidine kinase" evidence="8">
    <location>
        <begin position="223"/>
        <end position="432"/>
    </location>
</feature>
<keyword evidence="5 9" id="KW-0418">Kinase</keyword>
<dbReference type="Proteomes" id="UP000242886">
    <property type="component" value="Chromosome SDENCHOL"/>
</dbReference>
<accession>A0A7Z7HRD5</accession>
<evidence type="ECO:0000256" key="7">
    <source>
        <dbReference type="SAM" id="Phobius"/>
    </source>
</evidence>
<reference evidence="9" key="1">
    <citation type="submission" date="2017-03" db="EMBL/GenBank/DDBJ databases">
        <authorList>
            <consortium name="AG Boll"/>
        </authorList>
    </citation>
    <scope>NUCLEOTIDE SEQUENCE [LARGE SCALE GENOMIC DNA]</scope>
    <source>
        <strain evidence="9">Chol</strain>
    </source>
</reference>
<dbReference type="InterPro" id="IPR004358">
    <property type="entry name" value="Sig_transdc_His_kin-like_C"/>
</dbReference>
<dbReference type="AlphaFoldDB" id="A0A7Z7HRD5"/>
<evidence type="ECO:0000256" key="2">
    <source>
        <dbReference type="ARBA" id="ARBA00012438"/>
    </source>
</evidence>
<keyword evidence="7" id="KW-0812">Transmembrane</keyword>
<evidence type="ECO:0000256" key="4">
    <source>
        <dbReference type="ARBA" id="ARBA00022741"/>
    </source>
</evidence>
<dbReference type="InterPro" id="IPR036890">
    <property type="entry name" value="HATPase_C_sf"/>
</dbReference>
<feature type="transmembrane region" description="Helical" evidence="7">
    <location>
        <begin position="58"/>
        <end position="79"/>
    </location>
</feature>
<organism evidence="9 10">
    <name type="scientific">Sterolibacterium denitrificans</name>
    <dbReference type="NCBI Taxonomy" id="157592"/>
    <lineage>
        <taxon>Bacteria</taxon>
        <taxon>Pseudomonadati</taxon>
        <taxon>Pseudomonadota</taxon>
        <taxon>Betaproteobacteria</taxon>
        <taxon>Nitrosomonadales</taxon>
        <taxon>Sterolibacteriaceae</taxon>
        <taxon>Sterolibacterium</taxon>
    </lineage>
</organism>
<dbReference type="SMART" id="SM00387">
    <property type="entry name" value="HATPase_c"/>
    <property type="match status" value="1"/>
</dbReference>
<dbReference type="PANTHER" id="PTHR44936">
    <property type="entry name" value="SENSOR PROTEIN CREC"/>
    <property type="match status" value="1"/>
</dbReference>
<keyword evidence="3" id="KW-0808">Transferase</keyword>
<evidence type="ECO:0000259" key="8">
    <source>
        <dbReference type="PROSITE" id="PS50109"/>
    </source>
</evidence>
<dbReference type="InterPro" id="IPR003594">
    <property type="entry name" value="HATPase_dom"/>
</dbReference>
<feature type="transmembrane region" description="Helical" evidence="7">
    <location>
        <begin position="123"/>
        <end position="150"/>
    </location>
</feature>
<dbReference type="EMBL" id="LT837803">
    <property type="protein sequence ID" value="SMB26442.1"/>
    <property type="molecule type" value="Genomic_DNA"/>
</dbReference>
<protein>
    <recommendedName>
        <fullName evidence="2">histidine kinase</fullName>
        <ecNumber evidence="2">2.7.13.3</ecNumber>
    </recommendedName>
</protein>
<dbReference type="InterPro" id="IPR050980">
    <property type="entry name" value="2C_sensor_his_kinase"/>
</dbReference>
<dbReference type="InterPro" id="IPR005467">
    <property type="entry name" value="His_kinase_dom"/>
</dbReference>
<dbReference type="Pfam" id="PF02518">
    <property type="entry name" value="HATPase_c"/>
    <property type="match status" value="1"/>
</dbReference>